<comment type="caution">
    <text evidence="4">The sequence shown here is derived from an EMBL/GenBank/DDBJ whole genome shotgun (WGS) entry which is preliminary data.</text>
</comment>
<evidence type="ECO:0000313" key="4">
    <source>
        <dbReference type="EMBL" id="CAJ0582479.1"/>
    </source>
</evidence>
<dbReference type="GO" id="GO:0000492">
    <property type="term" value="P:box C/D snoRNP assembly"/>
    <property type="evidence" value="ECO:0007669"/>
    <property type="project" value="TreeGrafter"/>
</dbReference>
<proteinExistence type="inferred from homology"/>
<dbReference type="GO" id="GO:0006364">
    <property type="term" value="P:rRNA processing"/>
    <property type="evidence" value="ECO:0007669"/>
    <property type="project" value="TreeGrafter"/>
</dbReference>
<protein>
    <recommendedName>
        <fullName evidence="3">PIH1 N-terminal domain-containing protein</fullName>
    </recommendedName>
</protein>
<accession>A0AA36D7G0</accession>
<dbReference type="GO" id="GO:0097255">
    <property type="term" value="C:R2TP complex"/>
    <property type="evidence" value="ECO:0007669"/>
    <property type="project" value="TreeGrafter"/>
</dbReference>
<dbReference type="Proteomes" id="UP001177023">
    <property type="component" value="Unassembled WGS sequence"/>
</dbReference>
<comment type="similarity">
    <text evidence="1">Belongs to the PIH1 family.</text>
</comment>
<evidence type="ECO:0000313" key="5">
    <source>
        <dbReference type="Proteomes" id="UP001177023"/>
    </source>
</evidence>
<evidence type="ECO:0000259" key="3">
    <source>
        <dbReference type="Pfam" id="PF08190"/>
    </source>
</evidence>
<dbReference type="EMBL" id="CATQJA010002664">
    <property type="protein sequence ID" value="CAJ0582479.1"/>
    <property type="molecule type" value="Genomic_DNA"/>
</dbReference>
<dbReference type="GO" id="GO:1990904">
    <property type="term" value="C:ribonucleoprotein complex"/>
    <property type="evidence" value="ECO:0007669"/>
    <property type="project" value="TreeGrafter"/>
</dbReference>
<sequence>MNSRGVLPEFWEVFPSPGFVFKFSKLGIPTGDKDDAAKLFINVCHCNDLPPPLEDLTEDELATRIDSGDYTFRIPLTIGALEEVVDNKGKMSKKIDILVNSTFYEHRLASKNDKFYRHYLCMVMCDAIKDKHDIQLDPTNAITLVNRVKVGMIEPQRIIKKPQAGTKVKEVSEKAESSVVVELDASDTLKPDENEAIEDKTPGCFTIRWLGDKLELKLKVPEEITSEECLTLRLKSDRLQLLVRNSHSLFDFRFPVLIDPSVARSHFDVSKRVVVVSSRCLLP</sequence>
<name>A0AA36D7G0_9BILA</name>
<dbReference type="Pfam" id="PF08190">
    <property type="entry name" value="PIH1"/>
    <property type="match status" value="1"/>
</dbReference>
<comment type="function">
    <text evidence="2">Involved in the assembly of C/D box small nucleolar ribonucleoprotein (snoRNP) particles. Recruits the SWI/SNF complex to the core promoter of rRNA genes and enhances pre-rRNA transcription. Mediates interaction of TELO2 with the R2TP complex which is necessary for the stability of MTOR and SMG1. Positively regulates the assembly and activity of the mTORC1 complex.</text>
</comment>
<dbReference type="PANTHER" id="PTHR22997:SF0">
    <property type="entry name" value="PIH1 DOMAIN-CONTAINING PROTEIN 1"/>
    <property type="match status" value="1"/>
</dbReference>
<dbReference type="InterPro" id="IPR012981">
    <property type="entry name" value="PIH1_N"/>
</dbReference>
<feature type="non-terminal residue" evidence="4">
    <location>
        <position position="283"/>
    </location>
</feature>
<dbReference type="PANTHER" id="PTHR22997">
    <property type="entry name" value="PIH1 DOMAIN-CONTAINING PROTEIN 1"/>
    <property type="match status" value="1"/>
</dbReference>
<gene>
    <name evidence="4" type="ORF">MSPICULIGERA_LOCUS20610</name>
</gene>
<organism evidence="4 5">
    <name type="scientific">Mesorhabditis spiculigera</name>
    <dbReference type="NCBI Taxonomy" id="96644"/>
    <lineage>
        <taxon>Eukaryota</taxon>
        <taxon>Metazoa</taxon>
        <taxon>Ecdysozoa</taxon>
        <taxon>Nematoda</taxon>
        <taxon>Chromadorea</taxon>
        <taxon>Rhabditida</taxon>
        <taxon>Rhabditina</taxon>
        <taxon>Rhabditomorpha</taxon>
        <taxon>Rhabditoidea</taxon>
        <taxon>Rhabditidae</taxon>
        <taxon>Mesorhabditinae</taxon>
        <taxon>Mesorhabditis</taxon>
    </lineage>
</organism>
<evidence type="ECO:0000256" key="1">
    <source>
        <dbReference type="ARBA" id="ARBA00008511"/>
    </source>
</evidence>
<dbReference type="InterPro" id="IPR050734">
    <property type="entry name" value="PIH1/Kintoun_subfamily"/>
</dbReference>
<feature type="domain" description="PIH1 N-terminal" evidence="3">
    <location>
        <begin position="13"/>
        <end position="161"/>
    </location>
</feature>
<dbReference type="AlphaFoldDB" id="A0AA36D7G0"/>
<keyword evidence="5" id="KW-1185">Reference proteome</keyword>
<evidence type="ECO:0000256" key="2">
    <source>
        <dbReference type="ARBA" id="ARBA00046233"/>
    </source>
</evidence>
<reference evidence="4" key="1">
    <citation type="submission" date="2023-06" db="EMBL/GenBank/DDBJ databases">
        <authorList>
            <person name="Delattre M."/>
        </authorList>
    </citation>
    <scope>NUCLEOTIDE SEQUENCE</scope>
    <source>
        <strain evidence="4">AF72</strain>
    </source>
</reference>
<dbReference type="GO" id="GO:0005737">
    <property type="term" value="C:cytoplasm"/>
    <property type="evidence" value="ECO:0007669"/>
    <property type="project" value="TreeGrafter"/>
</dbReference>